<dbReference type="PANTHER" id="PTHR37466">
    <property type="entry name" value="SLR1628 PROTEIN"/>
    <property type="match status" value="1"/>
</dbReference>
<evidence type="ECO:0000313" key="2">
    <source>
        <dbReference type="Proteomes" id="UP001460072"/>
    </source>
</evidence>
<organism evidence="1 2">
    <name type="scientific">Flavobacterium aureirubrum</name>
    <dbReference type="NCBI Taxonomy" id="3133147"/>
    <lineage>
        <taxon>Bacteria</taxon>
        <taxon>Pseudomonadati</taxon>
        <taxon>Bacteroidota</taxon>
        <taxon>Flavobacteriia</taxon>
        <taxon>Flavobacteriales</taxon>
        <taxon>Flavobacteriaceae</taxon>
        <taxon>Flavobacterium</taxon>
    </lineage>
</organism>
<name>A0ABU9N4A5_9FLAO</name>
<sequence>METTQKNVLGTDLQLASKNPLTGFYRTGFCSTDEKDRGVHVVAAVVTDEFLNYSLSRGNDLISPYPASGFPGLKAGNIWCLCAMRWKEALDAGVAPPVILEATNIKALQYITLEDLKNNQVK</sequence>
<evidence type="ECO:0000313" key="1">
    <source>
        <dbReference type="EMBL" id="MEM0541370.1"/>
    </source>
</evidence>
<reference evidence="1 2" key="1">
    <citation type="submission" date="2024-03" db="EMBL/GenBank/DDBJ databases">
        <title>Two novel species of the genus Flavobacterium exhibiting potentially degradation of complex polysaccharides.</title>
        <authorList>
            <person name="Lian X."/>
        </authorList>
    </citation>
    <scope>NUCLEOTIDE SEQUENCE [LARGE SCALE GENOMIC DNA]</scope>
    <source>
        <strain evidence="2">j3</strain>
    </source>
</reference>
<keyword evidence="2" id="KW-1185">Reference proteome</keyword>
<accession>A0ABU9N4A5</accession>
<dbReference type="Proteomes" id="UP001460072">
    <property type="component" value="Unassembled WGS sequence"/>
</dbReference>
<protein>
    <submittedName>
        <fullName evidence="1">DUF2237 domain-containing protein</fullName>
    </submittedName>
</protein>
<proteinExistence type="predicted"/>
<dbReference type="Pfam" id="PF09996">
    <property type="entry name" value="DUF2237"/>
    <property type="match status" value="1"/>
</dbReference>
<dbReference type="PANTHER" id="PTHR37466:SF1">
    <property type="entry name" value="SLR1628 PROTEIN"/>
    <property type="match status" value="1"/>
</dbReference>
<dbReference type="Gene3D" id="3.30.56.110">
    <property type="entry name" value="Protein of unknown function DUF2237"/>
    <property type="match status" value="1"/>
</dbReference>
<gene>
    <name evidence="1" type="ORF">WFZ85_01965</name>
</gene>
<dbReference type="EMBL" id="JBCGDO010000001">
    <property type="protein sequence ID" value="MEM0541370.1"/>
    <property type="molecule type" value="Genomic_DNA"/>
</dbReference>
<dbReference type="InterPro" id="IPR018714">
    <property type="entry name" value="DUF2237"/>
</dbReference>
<comment type="caution">
    <text evidence="1">The sequence shown here is derived from an EMBL/GenBank/DDBJ whole genome shotgun (WGS) entry which is preliminary data.</text>
</comment>